<dbReference type="InterPro" id="IPR004367">
    <property type="entry name" value="Cyclin_C-dom"/>
</dbReference>
<dbReference type="Gene3D" id="1.10.472.10">
    <property type="entry name" value="Cyclin-like"/>
    <property type="match status" value="2"/>
</dbReference>
<feature type="domain" description="Cyclin C-terminal" evidence="4">
    <location>
        <begin position="179"/>
        <end position="324"/>
    </location>
</feature>
<evidence type="ECO:0000313" key="5">
    <source>
        <dbReference type="Proteomes" id="UP000887562"/>
    </source>
</evidence>
<dbReference type="Pfam" id="PF02984">
    <property type="entry name" value="Cyclin_C"/>
    <property type="match status" value="1"/>
</dbReference>
<name>A0A915EXY3_9CEST</name>
<reference evidence="6" key="1">
    <citation type="submission" date="2022-11" db="UniProtKB">
        <authorList>
            <consortium name="WormBaseParasite"/>
        </authorList>
    </citation>
    <scope>IDENTIFICATION</scope>
</reference>
<evidence type="ECO:0000256" key="2">
    <source>
        <dbReference type="RuleBase" id="RU000383"/>
    </source>
</evidence>
<evidence type="ECO:0000259" key="3">
    <source>
        <dbReference type="SMART" id="SM00385"/>
    </source>
</evidence>
<dbReference type="InterPro" id="IPR036915">
    <property type="entry name" value="Cyclin-like_sf"/>
</dbReference>
<dbReference type="SMART" id="SM00385">
    <property type="entry name" value="CYCLIN"/>
    <property type="match status" value="1"/>
</dbReference>
<protein>
    <submittedName>
        <fullName evidence="6">Uncharacterized protein</fullName>
    </submittedName>
</protein>
<dbReference type="SMART" id="SM01332">
    <property type="entry name" value="Cyclin_C"/>
    <property type="match status" value="1"/>
</dbReference>
<dbReference type="SUPFAM" id="SSF47954">
    <property type="entry name" value="Cyclin-like"/>
    <property type="match status" value="2"/>
</dbReference>
<sequence length="389" mass="44664">MTQSRLCQNFSSLRQQQGPHKQEKCGCCQLVTKNDPSQSQKNAMSLEEKIYFTERKKDLEVLKEFKPESLSRSGLDAAFRAHMFGWMIRVHLYINIPTEILHLATTYVDRYIWRTRTGPGECHLLAAAALWVAVKTSTSQMRIKAEFLCDLSKNSYTKEQLLFMEQNLLTILDFDVICPTPYTYLGIFLKICNDIPPYCTRLVNSACSYILDLGLTEYELTRFPAFLRCSAAIYLVRCILRVNGGILHGASVSLFKENIHEFSLLPLWPKELETLTGYSEESSLPSVAFIYGTLVQKAKEFVIPNAKYPTQLLVMLDINTRMNLISCTNLTLPFLHKILLQIPPIFEKYTARDNNQIAIHPIMINFNLKIIFEDLLQRNNQPICGGKRR</sequence>
<keyword evidence="5" id="KW-1185">Reference proteome</keyword>
<evidence type="ECO:0000259" key="4">
    <source>
        <dbReference type="SMART" id="SM01332"/>
    </source>
</evidence>
<evidence type="ECO:0000313" key="6">
    <source>
        <dbReference type="WBParaSite" id="maker-E.canG7_contigs_6078-snap-gene-0.3-mRNA-1"/>
    </source>
</evidence>
<dbReference type="Pfam" id="PF00134">
    <property type="entry name" value="Cyclin_N"/>
    <property type="match status" value="1"/>
</dbReference>
<comment type="similarity">
    <text evidence="2">Belongs to the cyclin family.</text>
</comment>
<feature type="domain" description="Cyclin-like" evidence="3">
    <location>
        <begin position="85"/>
        <end position="170"/>
    </location>
</feature>
<dbReference type="InterPro" id="IPR006671">
    <property type="entry name" value="Cyclin_N"/>
</dbReference>
<evidence type="ECO:0000256" key="1">
    <source>
        <dbReference type="ARBA" id="ARBA00023127"/>
    </source>
</evidence>
<dbReference type="WBParaSite" id="maker-E.canG7_contigs_6078-snap-gene-0.3-mRNA-1">
    <property type="protein sequence ID" value="maker-E.canG7_contigs_6078-snap-gene-0.3-mRNA-1"/>
    <property type="gene ID" value="EcG7_09300"/>
</dbReference>
<dbReference type="AlphaFoldDB" id="A0A915EXY3"/>
<dbReference type="InterPro" id="IPR039361">
    <property type="entry name" value="Cyclin"/>
</dbReference>
<keyword evidence="1 2" id="KW-0195">Cyclin</keyword>
<dbReference type="InterPro" id="IPR013763">
    <property type="entry name" value="Cyclin-like_dom"/>
</dbReference>
<proteinExistence type="inferred from homology"/>
<accession>A0A915EXY3</accession>
<organism evidence="5 6">
    <name type="scientific">Echinococcus canadensis</name>
    <dbReference type="NCBI Taxonomy" id="519352"/>
    <lineage>
        <taxon>Eukaryota</taxon>
        <taxon>Metazoa</taxon>
        <taxon>Spiralia</taxon>
        <taxon>Lophotrochozoa</taxon>
        <taxon>Platyhelminthes</taxon>
        <taxon>Cestoda</taxon>
        <taxon>Eucestoda</taxon>
        <taxon>Cyclophyllidea</taxon>
        <taxon>Taeniidae</taxon>
        <taxon>Echinococcus</taxon>
        <taxon>Echinococcus canadensis group</taxon>
    </lineage>
</organism>
<dbReference type="Proteomes" id="UP000887562">
    <property type="component" value="Unplaced"/>
</dbReference>
<dbReference type="PANTHER" id="PTHR10177">
    <property type="entry name" value="CYCLINS"/>
    <property type="match status" value="1"/>
</dbReference>